<organism evidence="3 4">
    <name type="scientific">Jeotgalibaca porci</name>
    <dbReference type="NCBI Taxonomy" id="1868793"/>
    <lineage>
        <taxon>Bacteria</taxon>
        <taxon>Bacillati</taxon>
        <taxon>Bacillota</taxon>
        <taxon>Bacilli</taxon>
        <taxon>Lactobacillales</taxon>
        <taxon>Carnobacteriaceae</taxon>
        <taxon>Jeotgalibaca</taxon>
    </lineage>
</organism>
<feature type="domain" description="Glycosyltransferase subfamily 4-like N-terminal" evidence="2">
    <location>
        <begin position="15"/>
        <end position="173"/>
    </location>
</feature>
<dbReference type="KEGG" id="jpo:G7058_03680"/>
<evidence type="ECO:0000259" key="2">
    <source>
        <dbReference type="Pfam" id="PF13439"/>
    </source>
</evidence>
<dbReference type="PANTHER" id="PTHR45947">
    <property type="entry name" value="SULFOQUINOVOSYL TRANSFERASE SQD2"/>
    <property type="match status" value="1"/>
</dbReference>
<feature type="domain" description="Glycosyl transferase family 1" evidence="1">
    <location>
        <begin position="182"/>
        <end position="338"/>
    </location>
</feature>
<dbReference type="InterPro" id="IPR001296">
    <property type="entry name" value="Glyco_trans_1"/>
</dbReference>
<dbReference type="Gene3D" id="3.40.50.2000">
    <property type="entry name" value="Glycogen Phosphorylase B"/>
    <property type="match status" value="2"/>
</dbReference>
<dbReference type="PANTHER" id="PTHR45947:SF3">
    <property type="entry name" value="SULFOQUINOVOSYL TRANSFERASE SQD2"/>
    <property type="match status" value="1"/>
</dbReference>
<protein>
    <submittedName>
        <fullName evidence="3">Glycosyltransferase family 1 protein</fullName>
    </submittedName>
</protein>
<dbReference type="GeneID" id="94552366"/>
<dbReference type="Pfam" id="PF13439">
    <property type="entry name" value="Glyco_transf_4"/>
    <property type="match status" value="1"/>
</dbReference>
<dbReference type="AlphaFoldDB" id="A0A6G7WG44"/>
<keyword evidence="3" id="KW-0808">Transferase</keyword>
<dbReference type="InterPro" id="IPR050194">
    <property type="entry name" value="Glycosyltransferase_grp1"/>
</dbReference>
<name>A0A6G7WG44_9LACT</name>
<dbReference type="SUPFAM" id="SSF53756">
    <property type="entry name" value="UDP-Glycosyltransferase/glycogen phosphorylase"/>
    <property type="match status" value="1"/>
</dbReference>
<dbReference type="InterPro" id="IPR028098">
    <property type="entry name" value="Glyco_trans_4-like_N"/>
</dbReference>
<keyword evidence="4" id="KW-1185">Reference proteome</keyword>
<evidence type="ECO:0000313" key="4">
    <source>
        <dbReference type="Proteomes" id="UP000501830"/>
    </source>
</evidence>
<sequence>MKKIKVLHFINSLNYGGAERFLLNLLKDIDKDEFQMDIMVRNCPNDMAEDFANLDIKIIKAPAFPEKYFRHYKFMKKFVISRGHEYDIIHIHANSLIYTIPLSMFKKYARKTKIILHSHSSKSTSKLVTLTHEFNKKRYLKKIDEKLTVSKNAGKWMFNDQKQRIIYNGIDIELFKYNQRDRMKIRNELNINDNEILLGSVGRLVPVKNFELLLYILEYLNKKTSKKYKLVIVGQGELEKNLKDLAKKLNIDNQIIFTGQREDVASILSAMDVYLQPSHFEGLPFSVVESQVASLPTIISDKITDEVKISENLYFASNDNIDNWIDLIIKASKPKEHRIDKEKINTDKVDMKKIALKFEDIYKQLK</sequence>
<gene>
    <name evidence="3" type="ORF">G7058_03680</name>
</gene>
<dbReference type="RefSeq" id="WP_166062286.1">
    <property type="nucleotide sequence ID" value="NZ_CP049889.1"/>
</dbReference>
<proteinExistence type="predicted"/>
<dbReference type="EMBL" id="CP049889">
    <property type="protein sequence ID" value="QIK51234.1"/>
    <property type="molecule type" value="Genomic_DNA"/>
</dbReference>
<dbReference type="Proteomes" id="UP000501830">
    <property type="component" value="Chromosome"/>
</dbReference>
<dbReference type="Pfam" id="PF00534">
    <property type="entry name" value="Glycos_transf_1"/>
    <property type="match status" value="1"/>
</dbReference>
<dbReference type="GO" id="GO:0016757">
    <property type="term" value="F:glycosyltransferase activity"/>
    <property type="evidence" value="ECO:0007669"/>
    <property type="project" value="InterPro"/>
</dbReference>
<reference evidence="3 4" key="1">
    <citation type="journal article" date="2017" name="Int. J. Syst. Evol. Microbiol.">
        <title>Jeotgalibaca porci sp. nov. and Jeotgalibaca arthritidis sp. nov., isolated from pigs, and emended description of the genus Jeotgalibaca.</title>
        <authorList>
            <person name="Zamora L."/>
            <person name="Perez-Sancho M."/>
            <person name="Dominguez L."/>
            <person name="Fernandez-Garayzabal J.F."/>
            <person name="Vela A.I."/>
        </authorList>
    </citation>
    <scope>NUCLEOTIDE SEQUENCE [LARGE SCALE GENOMIC DNA]</scope>
    <source>
        <strain evidence="3 4">CCUG 69148</strain>
    </source>
</reference>
<evidence type="ECO:0000313" key="3">
    <source>
        <dbReference type="EMBL" id="QIK51234.1"/>
    </source>
</evidence>
<evidence type="ECO:0000259" key="1">
    <source>
        <dbReference type="Pfam" id="PF00534"/>
    </source>
</evidence>
<accession>A0A6G7WG44</accession>